<name>E4XWL0_OIKDI</name>
<dbReference type="AlphaFoldDB" id="E4XWL0"/>
<evidence type="ECO:0000313" key="1">
    <source>
        <dbReference type="EMBL" id="CBY14065.1"/>
    </source>
</evidence>
<accession>E4XWL0</accession>
<dbReference type="InParanoid" id="E4XWL0"/>
<dbReference type="Proteomes" id="UP000001307">
    <property type="component" value="Unassembled WGS sequence"/>
</dbReference>
<dbReference type="EMBL" id="FN653247">
    <property type="protein sequence ID" value="CBY14065.1"/>
    <property type="molecule type" value="Genomic_DNA"/>
</dbReference>
<keyword evidence="2" id="KW-1185">Reference proteome</keyword>
<gene>
    <name evidence="1" type="ORF">GSOID_T00007031001</name>
</gene>
<proteinExistence type="predicted"/>
<organism evidence="1">
    <name type="scientific">Oikopleura dioica</name>
    <name type="common">Tunicate</name>
    <dbReference type="NCBI Taxonomy" id="34765"/>
    <lineage>
        <taxon>Eukaryota</taxon>
        <taxon>Metazoa</taxon>
        <taxon>Chordata</taxon>
        <taxon>Tunicata</taxon>
        <taxon>Appendicularia</taxon>
        <taxon>Copelata</taxon>
        <taxon>Oikopleuridae</taxon>
        <taxon>Oikopleura</taxon>
    </lineage>
</organism>
<protein>
    <submittedName>
        <fullName evidence="1">Uncharacterized protein</fullName>
    </submittedName>
</protein>
<reference evidence="1" key="1">
    <citation type="journal article" date="2010" name="Science">
        <title>Plasticity of animal genome architecture unmasked by rapid evolution of a pelagic tunicate.</title>
        <authorList>
            <person name="Denoeud F."/>
            <person name="Henriet S."/>
            <person name="Mungpakdee S."/>
            <person name="Aury J.M."/>
            <person name="Da Silva C."/>
            <person name="Brinkmann H."/>
            <person name="Mikhaleva J."/>
            <person name="Olsen L.C."/>
            <person name="Jubin C."/>
            <person name="Canestro C."/>
            <person name="Bouquet J.M."/>
            <person name="Danks G."/>
            <person name="Poulain J."/>
            <person name="Campsteijn C."/>
            <person name="Adamski M."/>
            <person name="Cross I."/>
            <person name="Yadetie F."/>
            <person name="Muffato M."/>
            <person name="Louis A."/>
            <person name="Butcher S."/>
            <person name="Tsagkogeorga G."/>
            <person name="Konrad A."/>
            <person name="Singh S."/>
            <person name="Jensen M.F."/>
            <person name="Cong E.H."/>
            <person name="Eikeseth-Otteraa H."/>
            <person name="Noel B."/>
            <person name="Anthouard V."/>
            <person name="Porcel B.M."/>
            <person name="Kachouri-Lafond R."/>
            <person name="Nishino A."/>
            <person name="Ugolini M."/>
            <person name="Chourrout P."/>
            <person name="Nishida H."/>
            <person name="Aasland R."/>
            <person name="Huzurbazar S."/>
            <person name="Westhof E."/>
            <person name="Delsuc F."/>
            <person name="Lehrach H."/>
            <person name="Reinhardt R."/>
            <person name="Weissenbach J."/>
            <person name="Roy S.W."/>
            <person name="Artiguenave F."/>
            <person name="Postlethwait J.H."/>
            <person name="Manak J.R."/>
            <person name="Thompson E.M."/>
            <person name="Jaillon O."/>
            <person name="Du Pasquier L."/>
            <person name="Boudinot P."/>
            <person name="Liberles D.A."/>
            <person name="Volff J.N."/>
            <person name="Philippe H."/>
            <person name="Lenhard B."/>
            <person name="Roest Crollius H."/>
            <person name="Wincker P."/>
            <person name="Chourrout D."/>
        </authorList>
    </citation>
    <scope>NUCLEOTIDE SEQUENCE [LARGE SCALE GENOMIC DNA]</scope>
</reference>
<sequence>MISVLKTPNFFKNTGKVAQTLEDARALRDALNAIDVVAGEEERLRIQTLLHNFAENACSLEFAVKLPDTE</sequence>
<evidence type="ECO:0000313" key="2">
    <source>
        <dbReference type="Proteomes" id="UP000001307"/>
    </source>
</evidence>